<name>A0AAF3F108_9BILA</name>
<dbReference type="WBParaSite" id="MBELARI_LOCUS19550">
    <property type="protein sequence ID" value="MBELARI_LOCUS19550"/>
    <property type="gene ID" value="MBELARI_LOCUS19550"/>
</dbReference>
<protein>
    <recommendedName>
        <fullName evidence="1">CHK kinase-like domain-containing protein</fullName>
    </recommendedName>
</protein>
<dbReference type="PANTHER" id="PTHR23020">
    <property type="entry name" value="UNCHARACTERIZED NUCLEAR HORMONE RECEPTOR-RELATED"/>
    <property type="match status" value="1"/>
</dbReference>
<reference evidence="3" key="1">
    <citation type="submission" date="2024-02" db="UniProtKB">
        <authorList>
            <consortium name="WormBaseParasite"/>
        </authorList>
    </citation>
    <scope>IDENTIFICATION</scope>
</reference>
<feature type="domain" description="CHK kinase-like" evidence="1">
    <location>
        <begin position="104"/>
        <end position="289"/>
    </location>
</feature>
<dbReference type="InterPro" id="IPR015897">
    <property type="entry name" value="CHK_kinase-like"/>
</dbReference>
<dbReference type="Pfam" id="PF07914">
    <property type="entry name" value="DUF1679"/>
    <property type="match status" value="1"/>
</dbReference>
<sequence>MIGDGRGFISKITLVEFDWSEDVERLPAKLVLKITTCDKLKEFCEKVAQINFDSMKGMAGRVHDAEFNFYQKAHANPEFVRDMKVPKYYCGRDFDFEGIEAGYFAMEHFENFAHRHFYHTVQESGAIDVIDVLAKLAAFSLKNPEIVDAMDTHWMDELMSEWVNQTKIEQGLDQITAKYPERSHQVEVMKKMLPIYETPEIYKQKLEHFSAHKILCHGDMWPGNMIWDKNEQGEYHVRNFIDWQVVHISSGVEDLMRILTSAVTADNYRNKRDFYIQHYYDTLKKHSDGVKLPWDNVEQLIEDYEKFFPIMVCVWFPMFLSFEEMLFRTCDESEKEECLKCFYDKLFCSIDEAEKLAKLDLSSIGPIDGEVDEDLPIVPIRREPMFPEDLKERLVLFGLKRKSRRSLPGLSKKKRKLICKE</sequence>
<proteinExistence type="predicted"/>
<dbReference type="Gene3D" id="3.90.1200.10">
    <property type="match status" value="1"/>
</dbReference>
<evidence type="ECO:0000313" key="2">
    <source>
        <dbReference type="Proteomes" id="UP000887575"/>
    </source>
</evidence>
<accession>A0AAF3F108</accession>
<evidence type="ECO:0000259" key="1">
    <source>
        <dbReference type="SMART" id="SM00587"/>
    </source>
</evidence>
<dbReference type="InterPro" id="IPR012877">
    <property type="entry name" value="Dhs-27"/>
</dbReference>
<dbReference type="AlphaFoldDB" id="A0AAF3F108"/>
<dbReference type="InterPro" id="IPR052961">
    <property type="entry name" value="Oxido-Kinase-like_Enzymes"/>
</dbReference>
<evidence type="ECO:0000313" key="3">
    <source>
        <dbReference type="WBParaSite" id="MBELARI_LOCUS19550"/>
    </source>
</evidence>
<organism evidence="2 3">
    <name type="scientific">Mesorhabditis belari</name>
    <dbReference type="NCBI Taxonomy" id="2138241"/>
    <lineage>
        <taxon>Eukaryota</taxon>
        <taxon>Metazoa</taxon>
        <taxon>Ecdysozoa</taxon>
        <taxon>Nematoda</taxon>
        <taxon>Chromadorea</taxon>
        <taxon>Rhabditida</taxon>
        <taxon>Rhabditina</taxon>
        <taxon>Rhabditomorpha</taxon>
        <taxon>Rhabditoidea</taxon>
        <taxon>Rhabditidae</taxon>
        <taxon>Mesorhabditinae</taxon>
        <taxon>Mesorhabditis</taxon>
    </lineage>
</organism>
<dbReference type="SUPFAM" id="SSF56112">
    <property type="entry name" value="Protein kinase-like (PK-like)"/>
    <property type="match status" value="1"/>
</dbReference>
<dbReference type="PANTHER" id="PTHR23020:SF15">
    <property type="entry name" value="CHK KINASE-LIKE DOMAIN-CONTAINING PROTEIN"/>
    <property type="match status" value="1"/>
</dbReference>
<dbReference type="SMART" id="SM00587">
    <property type="entry name" value="CHK"/>
    <property type="match status" value="1"/>
</dbReference>
<keyword evidence="2" id="KW-1185">Reference proteome</keyword>
<dbReference type="Proteomes" id="UP000887575">
    <property type="component" value="Unassembled WGS sequence"/>
</dbReference>
<dbReference type="InterPro" id="IPR011009">
    <property type="entry name" value="Kinase-like_dom_sf"/>
</dbReference>